<organism evidence="1 2">
    <name type="scientific">Trichonephila inaurata madagascariensis</name>
    <dbReference type="NCBI Taxonomy" id="2747483"/>
    <lineage>
        <taxon>Eukaryota</taxon>
        <taxon>Metazoa</taxon>
        <taxon>Ecdysozoa</taxon>
        <taxon>Arthropoda</taxon>
        <taxon>Chelicerata</taxon>
        <taxon>Arachnida</taxon>
        <taxon>Araneae</taxon>
        <taxon>Araneomorphae</taxon>
        <taxon>Entelegynae</taxon>
        <taxon>Araneoidea</taxon>
        <taxon>Nephilidae</taxon>
        <taxon>Trichonephila</taxon>
        <taxon>Trichonephila inaurata</taxon>
    </lineage>
</organism>
<dbReference type="AlphaFoldDB" id="A0A8X6WQE4"/>
<reference evidence="1" key="1">
    <citation type="submission" date="2020-08" db="EMBL/GenBank/DDBJ databases">
        <title>Multicomponent nature underlies the extraordinary mechanical properties of spider dragline silk.</title>
        <authorList>
            <person name="Kono N."/>
            <person name="Nakamura H."/>
            <person name="Mori M."/>
            <person name="Yoshida Y."/>
            <person name="Ohtoshi R."/>
            <person name="Malay A.D."/>
            <person name="Moran D.A.P."/>
            <person name="Tomita M."/>
            <person name="Numata K."/>
            <person name="Arakawa K."/>
        </authorList>
    </citation>
    <scope>NUCLEOTIDE SEQUENCE</scope>
</reference>
<dbReference type="Proteomes" id="UP000886998">
    <property type="component" value="Unassembled WGS sequence"/>
</dbReference>
<evidence type="ECO:0000313" key="2">
    <source>
        <dbReference type="Proteomes" id="UP000886998"/>
    </source>
</evidence>
<dbReference type="EMBL" id="BMAV01001366">
    <property type="protein sequence ID" value="GFY39399.1"/>
    <property type="molecule type" value="Genomic_DNA"/>
</dbReference>
<name>A0A8X6WQE4_9ARAC</name>
<proteinExistence type="predicted"/>
<keyword evidence="2" id="KW-1185">Reference proteome</keyword>
<accession>A0A8X6WQE4</accession>
<gene>
    <name evidence="1" type="primary">X975_08624</name>
    <name evidence="1" type="ORF">TNIN_180671</name>
</gene>
<protein>
    <submittedName>
        <fullName evidence="1">Retrovirus-related Pol polyprotein from transposon TNT 1-94</fullName>
    </submittedName>
</protein>
<evidence type="ECO:0000313" key="1">
    <source>
        <dbReference type="EMBL" id="GFY39399.1"/>
    </source>
</evidence>
<sequence>MSISEEVCTSETSSASYWIDNGATRRVTNCSTYFVDYIKFNSPYGIKAAGNETLVALGKDVCMQLLAAVVSRSIGPQDKCQNQNMLEKELGIHIKLKKNCVSHVLMAKHTWLSFGTREKASEPGELISANVCGPFESFQKKRYLVVFKRQLYKVSLLLPNKRARTLGYSVKEFLYDKGGEFDNKDVWEVLH</sequence>
<comment type="caution">
    <text evidence="1">The sequence shown here is derived from an EMBL/GenBank/DDBJ whole genome shotgun (WGS) entry which is preliminary data.</text>
</comment>